<evidence type="ECO:0000313" key="2">
    <source>
        <dbReference type="Proteomes" id="UP001458880"/>
    </source>
</evidence>
<keyword evidence="2" id="KW-1185">Reference proteome</keyword>
<comment type="caution">
    <text evidence="1">The sequence shown here is derived from an EMBL/GenBank/DDBJ whole genome shotgun (WGS) entry which is preliminary data.</text>
</comment>
<proteinExistence type="predicted"/>
<dbReference type="AlphaFoldDB" id="A0AAW1IAV6"/>
<organism evidence="1 2">
    <name type="scientific">Popillia japonica</name>
    <name type="common">Japanese beetle</name>
    <dbReference type="NCBI Taxonomy" id="7064"/>
    <lineage>
        <taxon>Eukaryota</taxon>
        <taxon>Metazoa</taxon>
        <taxon>Ecdysozoa</taxon>
        <taxon>Arthropoda</taxon>
        <taxon>Hexapoda</taxon>
        <taxon>Insecta</taxon>
        <taxon>Pterygota</taxon>
        <taxon>Neoptera</taxon>
        <taxon>Endopterygota</taxon>
        <taxon>Coleoptera</taxon>
        <taxon>Polyphaga</taxon>
        <taxon>Scarabaeiformia</taxon>
        <taxon>Scarabaeidae</taxon>
        <taxon>Rutelinae</taxon>
        <taxon>Popillia</taxon>
    </lineage>
</organism>
<dbReference type="Proteomes" id="UP001458880">
    <property type="component" value="Unassembled WGS sequence"/>
</dbReference>
<dbReference type="EMBL" id="JASPKY010000719">
    <property type="protein sequence ID" value="KAK9686259.1"/>
    <property type="molecule type" value="Genomic_DNA"/>
</dbReference>
<protein>
    <submittedName>
        <fullName evidence="1">Uncharacterized protein</fullName>
    </submittedName>
</protein>
<gene>
    <name evidence="1" type="ORF">QE152_g37337</name>
</gene>
<reference evidence="1 2" key="1">
    <citation type="journal article" date="2024" name="BMC Genomics">
        <title>De novo assembly and annotation of Popillia japonica's genome with initial clues to its potential as an invasive pest.</title>
        <authorList>
            <person name="Cucini C."/>
            <person name="Boschi S."/>
            <person name="Funari R."/>
            <person name="Cardaioli E."/>
            <person name="Iannotti N."/>
            <person name="Marturano G."/>
            <person name="Paoli F."/>
            <person name="Bruttini M."/>
            <person name="Carapelli A."/>
            <person name="Frati F."/>
            <person name="Nardi F."/>
        </authorList>
    </citation>
    <scope>NUCLEOTIDE SEQUENCE [LARGE SCALE GENOMIC DNA]</scope>
    <source>
        <strain evidence="1">DMR45628</strain>
    </source>
</reference>
<accession>A0AAW1IAV6</accession>
<sequence>MVNGGCRDGSNLLCPLCLQEKTIIEERKSSYVGQKRAAEKTLELSAQKFKPIELDTSVKVAIPKVDWGPLDKQNLLGQVMKLENGVYRIRTKSGIIKAGSLEIKLILICLAHHFYVHQII</sequence>
<evidence type="ECO:0000313" key="1">
    <source>
        <dbReference type="EMBL" id="KAK9686259.1"/>
    </source>
</evidence>
<name>A0AAW1IAV6_POPJA</name>